<evidence type="ECO:0000313" key="3">
    <source>
        <dbReference type="Proteomes" id="UP001292913"/>
    </source>
</evidence>
<gene>
    <name evidence="2" type="ORF">QHG74_04095</name>
</gene>
<keyword evidence="3" id="KW-1185">Reference proteome</keyword>
<feature type="chain" id="PRO_5046354579" evidence="1">
    <location>
        <begin position="40"/>
        <end position="263"/>
    </location>
</feature>
<dbReference type="Proteomes" id="UP001292913">
    <property type="component" value="Unassembled WGS sequence"/>
</dbReference>
<keyword evidence="1" id="KW-0732">Signal</keyword>
<protein>
    <submittedName>
        <fullName evidence="2">DUF2490 domain-containing protein</fullName>
    </submittedName>
</protein>
<proteinExistence type="predicted"/>
<name>A0ABU5HL27_9BACE</name>
<comment type="caution">
    <text evidence="2">The sequence shown here is derived from an EMBL/GenBank/DDBJ whole genome shotgun (WGS) entry which is preliminary data.</text>
</comment>
<reference evidence="2 3" key="1">
    <citation type="submission" date="2023-04" db="EMBL/GenBank/DDBJ databases">
        <title>Bacteroides pacosi sp. nov., isolated from the fecal material of an alpaca.</title>
        <authorList>
            <person name="Miller S."/>
            <person name="Hendry M."/>
            <person name="King J."/>
            <person name="Sankaranarayanan K."/>
            <person name="Lawson P.A."/>
        </authorList>
    </citation>
    <scope>NUCLEOTIDE SEQUENCE [LARGE SCALE GENOMIC DNA]</scope>
    <source>
        <strain evidence="2 3">A2-P53</strain>
    </source>
</reference>
<dbReference type="InterPro" id="IPR019619">
    <property type="entry name" value="DUF2490"/>
</dbReference>
<dbReference type="Pfam" id="PF10677">
    <property type="entry name" value="DUF2490"/>
    <property type="match status" value="1"/>
</dbReference>
<feature type="signal peptide" evidence="1">
    <location>
        <begin position="1"/>
        <end position="39"/>
    </location>
</feature>
<organism evidence="2 3">
    <name type="scientific">Bacteroides vicugnae</name>
    <dbReference type="NCBI Taxonomy" id="3037989"/>
    <lineage>
        <taxon>Bacteria</taxon>
        <taxon>Pseudomonadati</taxon>
        <taxon>Bacteroidota</taxon>
        <taxon>Bacteroidia</taxon>
        <taxon>Bacteroidales</taxon>
        <taxon>Bacteroidaceae</taxon>
        <taxon>Bacteroides</taxon>
    </lineage>
</organism>
<evidence type="ECO:0000256" key="1">
    <source>
        <dbReference type="SAM" id="SignalP"/>
    </source>
</evidence>
<accession>A0ABU5HL27</accession>
<sequence>MNKKMEDKSGRESQKRFWGTGRYLIGCLLLLCMAGKSHAQGDDFGVWTSAEVKKKIFSGFDASLEGEFRTRDGLQTVERWSGSAGVSYKMFRWLKASAGYMFIHYYHPMEVTKKGNYIPEYWQPKHRVNLSLTGKVDWRRFTFSLRERWQYTYRPSQSVPKFDGDDGSVKNDEYISGKGKNVLRSRLQVEYNIRKCAFTPYTSCELSHSLNEIGAFEKLRWTLGTEWKLSKKHALDFYYLYQNKADDDEANGHVIGAGYSFKF</sequence>
<evidence type="ECO:0000313" key="2">
    <source>
        <dbReference type="EMBL" id="MDY7256893.1"/>
    </source>
</evidence>
<dbReference type="SUPFAM" id="SSF56935">
    <property type="entry name" value="Porins"/>
    <property type="match status" value="1"/>
</dbReference>
<dbReference type="EMBL" id="JARZAK010000002">
    <property type="protein sequence ID" value="MDY7256893.1"/>
    <property type="molecule type" value="Genomic_DNA"/>
</dbReference>